<gene>
    <name evidence="1" type="ordered locus">Psta_0913</name>
</gene>
<dbReference type="Pfam" id="PF03864">
    <property type="entry name" value="Phage_cap_E"/>
    <property type="match status" value="1"/>
</dbReference>
<evidence type="ECO:0000313" key="1">
    <source>
        <dbReference type="EMBL" id="ADB15598.1"/>
    </source>
</evidence>
<evidence type="ECO:0008006" key="3">
    <source>
        <dbReference type="Google" id="ProtNLM"/>
    </source>
</evidence>
<name>D2R7A2_PIRSD</name>
<organism evidence="1 2">
    <name type="scientific">Pirellula staleyi (strain ATCC 27377 / DSM 6068 / ICPB 4128)</name>
    <name type="common">Pirella staleyi</name>
    <dbReference type="NCBI Taxonomy" id="530564"/>
    <lineage>
        <taxon>Bacteria</taxon>
        <taxon>Pseudomonadati</taxon>
        <taxon>Planctomycetota</taxon>
        <taxon>Planctomycetia</taxon>
        <taxon>Pirellulales</taxon>
        <taxon>Pirellulaceae</taxon>
        <taxon>Pirellula</taxon>
    </lineage>
</organism>
<dbReference type="KEGG" id="psl:Psta_0913"/>
<keyword evidence="2" id="KW-1185">Reference proteome</keyword>
<dbReference type="HOGENOM" id="CLU_747739_0_0_0"/>
<dbReference type="eggNOG" id="ENOG50342W0">
    <property type="taxonomic scope" value="Bacteria"/>
</dbReference>
<dbReference type="OrthoDB" id="247061at2"/>
<dbReference type="AlphaFoldDB" id="D2R7A2"/>
<dbReference type="Proteomes" id="UP000001887">
    <property type="component" value="Chromosome"/>
</dbReference>
<accession>D2R7A2</accession>
<sequence>MGTSAATLLAPKTIYKAISQLDLPGTTLQSLFGWKLGGRNIRRLSGRHFSYDIFNHTRSVATGRVPGQVASRTRPQRVGTVAATFPRAAEVISLLDEDLLNRREIGESTDDLDFGGESYLTRQEYYLAQRFANLVEFQTAAMLRGSYSYTADGDQLRHGFTSGQVQIDFQVPASNRSGLNMLGAGDILSASWSSTSTDIPKQLQLINTAMVQLTGMGLAHVVLTGAGWQHVVNNTKVQAQGGSTNVVFESMQRVGSGEFSAVLRAIPWVTFHIVDYGLEVWNGSQESFVKLIEDDYAAFLPEPSPRWAQYLEGSEIVTEGPGGAKQEQFGFYPYAYATHDPSGWDLCGVFNGIPALYTPAAIAYGKIVTP</sequence>
<evidence type="ECO:0000313" key="2">
    <source>
        <dbReference type="Proteomes" id="UP000001887"/>
    </source>
</evidence>
<dbReference type="InterPro" id="IPR005564">
    <property type="entry name" value="Major_capsid_GpE"/>
</dbReference>
<proteinExistence type="predicted"/>
<dbReference type="EMBL" id="CP001848">
    <property type="protein sequence ID" value="ADB15598.1"/>
    <property type="molecule type" value="Genomic_DNA"/>
</dbReference>
<dbReference type="STRING" id="530564.Psta_0913"/>
<reference evidence="1 2" key="1">
    <citation type="journal article" date="2009" name="Stand. Genomic Sci.">
        <title>Complete genome sequence of Pirellula staleyi type strain (ATCC 27377).</title>
        <authorList>
            <person name="Clum A."/>
            <person name="Tindall B.J."/>
            <person name="Sikorski J."/>
            <person name="Ivanova N."/>
            <person name="Mavrommatis K."/>
            <person name="Lucas S."/>
            <person name="Glavina del Rio T."/>
            <person name="Nolan M."/>
            <person name="Chen F."/>
            <person name="Tice H."/>
            <person name="Pitluck S."/>
            <person name="Cheng J.F."/>
            <person name="Chertkov O."/>
            <person name="Brettin T."/>
            <person name="Han C."/>
            <person name="Detter J.C."/>
            <person name="Kuske C."/>
            <person name="Bruce D."/>
            <person name="Goodwin L."/>
            <person name="Ovchinikova G."/>
            <person name="Pati A."/>
            <person name="Mikhailova N."/>
            <person name="Chen A."/>
            <person name="Palaniappan K."/>
            <person name="Land M."/>
            <person name="Hauser L."/>
            <person name="Chang Y.J."/>
            <person name="Jeffries C.D."/>
            <person name="Chain P."/>
            <person name="Rohde M."/>
            <person name="Goker M."/>
            <person name="Bristow J."/>
            <person name="Eisen J.A."/>
            <person name="Markowitz V."/>
            <person name="Hugenholtz P."/>
            <person name="Kyrpides N.C."/>
            <person name="Klenk H.P."/>
            <person name="Lapidus A."/>
        </authorList>
    </citation>
    <scope>NUCLEOTIDE SEQUENCE [LARGE SCALE GENOMIC DNA]</scope>
    <source>
        <strain evidence="2">ATCC 27377 / DSM 6068 / ICPB 4128</strain>
    </source>
</reference>
<protein>
    <recommendedName>
        <fullName evidence="3">Major capsid protein</fullName>
    </recommendedName>
</protein>